<dbReference type="HOGENOM" id="CLU_2258956_0_0_6"/>
<feature type="transmembrane region" description="Helical" evidence="1">
    <location>
        <begin position="7"/>
        <end position="22"/>
    </location>
</feature>
<keyword evidence="1" id="KW-1133">Transmembrane helix</keyword>
<organism evidence="2 3">
    <name type="scientific">Congregibacter litoralis KT71</name>
    <dbReference type="NCBI Taxonomy" id="314285"/>
    <lineage>
        <taxon>Bacteria</taxon>
        <taxon>Pseudomonadati</taxon>
        <taxon>Pseudomonadota</taxon>
        <taxon>Gammaproteobacteria</taxon>
        <taxon>Cellvibrionales</taxon>
        <taxon>Halieaceae</taxon>
        <taxon>Congregibacter</taxon>
    </lineage>
</organism>
<name>A4ADH7_9GAMM</name>
<dbReference type="AlphaFoldDB" id="A4ADH7"/>
<reference evidence="2 3" key="2">
    <citation type="journal article" date="2009" name="PLoS ONE">
        <title>The photosynthetic apparatus and its regulation in the aerobic gammaproteobacterium Congregibacter litoralis gen. nov., sp. nov.</title>
        <authorList>
            <person name="Spring S."/>
            <person name="Lunsdorf H."/>
            <person name="Fuchs B.M."/>
            <person name="Tindall B.J."/>
        </authorList>
    </citation>
    <scope>NUCLEOTIDE SEQUENCE [LARGE SCALE GENOMIC DNA]</scope>
    <source>
        <strain evidence="2">KT71</strain>
    </source>
</reference>
<gene>
    <name evidence="2" type="ORF">KT71_18267</name>
</gene>
<comment type="caution">
    <text evidence="2">The sequence shown here is derived from an EMBL/GenBank/DDBJ whole genome shotgun (WGS) entry which is preliminary data.</text>
</comment>
<protein>
    <submittedName>
        <fullName evidence="2">Uncharacterized protein</fullName>
    </submittedName>
</protein>
<evidence type="ECO:0000313" key="3">
    <source>
        <dbReference type="Proteomes" id="UP000019205"/>
    </source>
</evidence>
<dbReference type="Proteomes" id="UP000019205">
    <property type="component" value="Chromosome"/>
</dbReference>
<proteinExistence type="predicted"/>
<reference evidence="2 3" key="1">
    <citation type="journal article" date="2007" name="Proc. Natl. Acad. Sci. U.S.A.">
        <title>Characterization of a marine gammaproteobacterium capable of aerobic anoxygenic photosynthesis.</title>
        <authorList>
            <person name="Fuchs B.M."/>
            <person name="Spring S."/>
            <person name="Teeling H."/>
            <person name="Quast C."/>
            <person name="Wulf J."/>
            <person name="Schattenhofer M."/>
            <person name="Yan S."/>
            <person name="Ferriera S."/>
            <person name="Johnson J."/>
            <person name="Glockner F.O."/>
            <person name="Amann R."/>
        </authorList>
    </citation>
    <scope>NUCLEOTIDE SEQUENCE [LARGE SCALE GENOMIC DNA]</scope>
    <source>
        <strain evidence="2">KT71</strain>
    </source>
</reference>
<dbReference type="STRING" id="314285.KT71_18267"/>
<accession>A4ADH7</accession>
<keyword evidence="1" id="KW-0812">Transmembrane</keyword>
<keyword evidence="3" id="KW-1185">Reference proteome</keyword>
<dbReference type="EMBL" id="AAOA02000001">
    <property type="protein sequence ID" value="EAQ95975.1"/>
    <property type="molecule type" value="Genomic_DNA"/>
</dbReference>
<keyword evidence="1" id="KW-0472">Membrane</keyword>
<evidence type="ECO:0000313" key="2">
    <source>
        <dbReference type="EMBL" id="EAQ95975.1"/>
    </source>
</evidence>
<evidence type="ECO:0000256" key="1">
    <source>
        <dbReference type="SAM" id="Phobius"/>
    </source>
</evidence>
<sequence>MTRLQQILLGTIAVLMVVWWVTQPPTSPPERNVMAETPLSWATSPADLNIETPEEPEWVSKIDTNKPECKELAEEMLRLQAKGELGDIVYLGDCTRMPLNDTP</sequence>